<evidence type="ECO:0000256" key="1">
    <source>
        <dbReference type="ARBA" id="ARBA00005593"/>
    </source>
</evidence>
<name>A0A6J3LUK1_9PEZI</name>
<reference evidence="4" key="1">
    <citation type="submission" date="2020-01" db="EMBL/GenBank/DDBJ databases">
        <authorList>
            <consortium name="DOE Joint Genome Institute"/>
            <person name="Haridas S."/>
            <person name="Albert R."/>
            <person name="Binder M."/>
            <person name="Bloem J."/>
            <person name="Labutti K."/>
            <person name="Salamov A."/>
            <person name="Andreopoulos B."/>
            <person name="Baker S.E."/>
            <person name="Barry K."/>
            <person name="Bills G."/>
            <person name="Bluhm B.H."/>
            <person name="Cannon C."/>
            <person name="Castanera R."/>
            <person name="Culley D.E."/>
            <person name="Daum C."/>
            <person name="Ezra D."/>
            <person name="Gonzalez J.B."/>
            <person name="Henrissat B."/>
            <person name="Kuo A."/>
            <person name="Liang C."/>
            <person name="Lipzen A."/>
            <person name="Lutzoni F."/>
            <person name="Magnuson J."/>
            <person name="Mondo S."/>
            <person name="Nolan M."/>
            <person name="Ohm R."/>
            <person name="Pangilinan J."/>
            <person name="Park H.-J."/>
            <person name="Ramirez L."/>
            <person name="Alfaro M."/>
            <person name="Sun H."/>
            <person name="Tritt A."/>
            <person name="Yoshinaga Y."/>
            <person name="Zwiers L.-H."/>
            <person name="Turgeon B.G."/>
            <person name="Goodwin S.B."/>
            <person name="Spatafora J.W."/>
            <person name="Crous P.W."/>
            <person name="Grigoriev I.V."/>
        </authorList>
    </citation>
    <scope>NUCLEOTIDE SEQUENCE</scope>
    <source>
        <strain evidence="4">CBS 342.82</strain>
    </source>
</reference>
<protein>
    <submittedName>
        <fullName evidence="4">FAD/NAD(P)-binding domain-containing protein</fullName>
    </submittedName>
</protein>
<dbReference type="InterPro" id="IPR017230">
    <property type="entry name" value="Mrs6"/>
</dbReference>
<reference evidence="4" key="3">
    <citation type="submission" date="2025-08" db="UniProtKB">
        <authorList>
            <consortium name="RefSeq"/>
        </authorList>
    </citation>
    <scope>IDENTIFICATION</scope>
    <source>
        <strain evidence="4">CBS 342.82</strain>
    </source>
</reference>
<proteinExistence type="inferred from homology"/>
<dbReference type="PANTHER" id="PTHR11787">
    <property type="entry name" value="RAB GDP-DISSOCIATION INHIBITOR"/>
    <property type="match status" value="1"/>
</dbReference>
<dbReference type="Proteomes" id="UP000504637">
    <property type="component" value="Unplaced"/>
</dbReference>
<dbReference type="GO" id="GO:0005829">
    <property type="term" value="C:cytosol"/>
    <property type="evidence" value="ECO:0007669"/>
    <property type="project" value="TreeGrafter"/>
</dbReference>
<comment type="similarity">
    <text evidence="1">Belongs to the Rab GDI family.</text>
</comment>
<dbReference type="GO" id="GO:0005634">
    <property type="term" value="C:nucleus"/>
    <property type="evidence" value="ECO:0007669"/>
    <property type="project" value="TreeGrafter"/>
</dbReference>
<gene>
    <name evidence="4" type="ORF">K489DRAFT_385086</name>
</gene>
<accession>A0A6J3LUK1</accession>
<evidence type="ECO:0000313" key="3">
    <source>
        <dbReference type="Proteomes" id="UP000504637"/>
    </source>
</evidence>
<feature type="region of interest" description="Disordered" evidence="2">
    <location>
        <begin position="67"/>
        <end position="91"/>
    </location>
</feature>
<dbReference type="InterPro" id="IPR018203">
    <property type="entry name" value="GDP_dissociation_inhibitor"/>
</dbReference>
<dbReference type="OrthoDB" id="1923006at2759"/>
<dbReference type="SUPFAM" id="SSF51905">
    <property type="entry name" value="FAD/NAD(P)-binding domain"/>
    <property type="match status" value="1"/>
</dbReference>
<dbReference type="RefSeq" id="XP_033455333.1">
    <property type="nucleotide sequence ID" value="XM_033606012.1"/>
</dbReference>
<keyword evidence="3" id="KW-1185">Reference proteome</keyword>
<evidence type="ECO:0000256" key="2">
    <source>
        <dbReference type="SAM" id="MobiDB-lite"/>
    </source>
</evidence>
<dbReference type="Pfam" id="PF00996">
    <property type="entry name" value="GDI"/>
    <property type="match status" value="1"/>
</dbReference>
<dbReference type="AlphaFoldDB" id="A0A6J3LUK1"/>
<organism evidence="4">
    <name type="scientific">Dissoconium aciculare CBS 342.82</name>
    <dbReference type="NCBI Taxonomy" id="1314786"/>
    <lineage>
        <taxon>Eukaryota</taxon>
        <taxon>Fungi</taxon>
        <taxon>Dikarya</taxon>
        <taxon>Ascomycota</taxon>
        <taxon>Pezizomycotina</taxon>
        <taxon>Dothideomycetes</taxon>
        <taxon>Dothideomycetidae</taxon>
        <taxon>Mycosphaerellales</taxon>
        <taxon>Dissoconiaceae</taxon>
        <taxon>Dissoconium</taxon>
    </lineage>
</organism>
<reference evidence="4" key="2">
    <citation type="submission" date="2020-04" db="EMBL/GenBank/DDBJ databases">
        <authorList>
            <consortium name="NCBI Genome Project"/>
        </authorList>
    </citation>
    <scope>NUCLEOTIDE SEQUENCE</scope>
    <source>
        <strain evidence="4">CBS 342.82</strain>
    </source>
</reference>
<dbReference type="Gene3D" id="3.50.50.60">
    <property type="entry name" value="FAD/NAD(P)-binding domain"/>
    <property type="match status" value="2"/>
</dbReference>
<dbReference type="GO" id="GO:0007264">
    <property type="term" value="P:small GTPase-mediated signal transduction"/>
    <property type="evidence" value="ECO:0007669"/>
    <property type="project" value="InterPro"/>
</dbReference>
<dbReference type="InterPro" id="IPR036188">
    <property type="entry name" value="FAD/NAD-bd_sf"/>
</dbReference>
<dbReference type="GO" id="GO:0016192">
    <property type="term" value="P:vesicle-mediated transport"/>
    <property type="evidence" value="ECO:0007669"/>
    <property type="project" value="TreeGrafter"/>
</dbReference>
<dbReference type="PANTHER" id="PTHR11787:SF4">
    <property type="entry name" value="CHM, RAB ESCORT PROTEIN 1"/>
    <property type="match status" value="1"/>
</dbReference>
<dbReference type="GO" id="GO:0005968">
    <property type="term" value="C:Rab-protein geranylgeranyltransferase complex"/>
    <property type="evidence" value="ECO:0007669"/>
    <property type="project" value="TreeGrafter"/>
</dbReference>
<dbReference type="GO" id="GO:0005092">
    <property type="term" value="F:GDP-dissociation inhibitor activity"/>
    <property type="evidence" value="ECO:0007669"/>
    <property type="project" value="InterPro"/>
</dbReference>
<dbReference type="GeneID" id="54363812"/>
<dbReference type="Gene3D" id="1.10.405.10">
    <property type="entry name" value="Guanine Nucleotide Dissociation Inhibitor, domain 1"/>
    <property type="match status" value="1"/>
</dbReference>
<sequence length="415" mass="44039">MMELESLDGSSWDVLISGTGLPQSLLALALSRSGRKVLHVDRNDYYGGEEAALTLADAEKWAENHAATSGGRSNFSHATISKPAGHDTSKAAPSRSYSLALAPQVVYARSTLIPALVSSRTHTQLDFQAVGSWFLVETSKENKSAPGKLIRVPGGREDIFQDDTLDLRAKRSLMKLLRFVTTSEENPDAWTEDKDLPLPAFLQQKFGLPPASHAPILALTLSTSPAEKTVVENAVPRISRHLSSIGLFGPGFGALAPKWGGLAEISQVACRAGAVGGGVYVLGKGVEQASSADKDSRVNVTLTGQEKVSTSWLVGQSTDLPSTDTAHAEVYDAICRSITVVSALPPAIFPRTSEGGVIPVGAVILVPSATPDGPPVFILAHSSESGECPTNQGEFYRSFPNNPGFHITRPHDLIL</sequence>
<dbReference type="PIRSF" id="PIRSF037514">
    <property type="entry name" value="Rab_ger_ger_transf_A_fun"/>
    <property type="match status" value="1"/>
</dbReference>
<dbReference type="PRINTS" id="PR00891">
    <property type="entry name" value="RABGDIREP"/>
</dbReference>
<feature type="compositionally biased region" description="Polar residues" evidence="2">
    <location>
        <begin position="67"/>
        <end position="79"/>
    </location>
</feature>
<feature type="non-terminal residue" evidence="4">
    <location>
        <position position="415"/>
    </location>
</feature>
<evidence type="ECO:0000313" key="4">
    <source>
        <dbReference type="RefSeq" id="XP_033455333.1"/>
    </source>
</evidence>